<comment type="subunit">
    <text evidence="6">Part of the Bam complex.</text>
</comment>
<dbReference type="Gene3D" id="1.25.40.10">
    <property type="entry name" value="Tetratricopeptide repeat domain"/>
    <property type="match status" value="1"/>
</dbReference>
<name>A0A2T7UH77_9BURK</name>
<dbReference type="GO" id="GO:1990063">
    <property type="term" value="C:Bam protein complex"/>
    <property type="evidence" value="ECO:0007669"/>
    <property type="project" value="TreeGrafter"/>
</dbReference>
<dbReference type="OrthoDB" id="9779191at2"/>
<feature type="chain" id="PRO_5015791205" description="Outer membrane protein assembly factor BamD" evidence="7">
    <location>
        <begin position="23"/>
        <end position="268"/>
    </location>
</feature>
<dbReference type="Pfam" id="PF13525">
    <property type="entry name" value="YfiO"/>
    <property type="match status" value="1"/>
</dbReference>
<evidence type="ECO:0000256" key="7">
    <source>
        <dbReference type="SAM" id="SignalP"/>
    </source>
</evidence>
<keyword evidence="2 6" id="KW-0472">Membrane</keyword>
<organism evidence="9 10">
    <name type="scientific">Limnohabitans planktonicus II-D5</name>
    <dbReference type="NCBI Taxonomy" id="1293045"/>
    <lineage>
        <taxon>Bacteria</taxon>
        <taxon>Pseudomonadati</taxon>
        <taxon>Pseudomonadota</taxon>
        <taxon>Betaproteobacteria</taxon>
        <taxon>Burkholderiales</taxon>
        <taxon>Comamonadaceae</taxon>
        <taxon>Limnohabitans</taxon>
    </lineage>
</organism>
<feature type="signal peptide" evidence="7">
    <location>
        <begin position="1"/>
        <end position="22"/>
    </location>
</feature>
<dbReference type="CDD" id="cd15830">
    <property type="entry name" value="BamD"/>
    <property type="match status" value="1"/>
</dbReference>
<dbReference type="GO" id="GO:0043165">
    <property type="term" value="P:Gram-negative-bacterium-type cell outer membrane assembly"/>
    <property type="evidence" value="ECO:0007669"/>
    <property type="project" value="UniProtKB-UniRule"/>
</dbReference>
<dbReference type="EMBL" id="LFYT02000003">
    <property type="protein sequence ID" value="PVE44033.1"/>
    <property type="molecule type" value="Genomic_DNA"/>
</dbReference>
<sequence>MQSFRLSVVPASLVVALSLLLAACSNTPKDITAGWTPEKIYSEARDEVNAGAWDKAIRLYEKLEGRAAGTVLAQQAQIDKAFAQYKTGDKVQAVATLDRFIRLHPTSPALDYAIYLKGLVNFNDNLGLFSAITNQDLSERDQKAAKDSYESFRELVTRFPDSKYAPEARQRMTYIVNSLAAYEVHVARYYASRGAHIAAINRAQQALTDYPGVPALEEALAILIKSYDAMSMTVLRDDTQRILEKNFPQSKFIQANGIKKSSSWWRLW</sequence>
<comment type="subcellular location">
    <subcellularLocation>
        <location evidence="6">Cell outer membrane</location>
        <topology evidence="6">Lipid-anchor</topology>
    </subcellularLocation>
</comment>
<evidence type="ECO:0000313" key="10">
    <source>
        <dbReference type="Proteomes" id="UP000037507"/>
    </source>
</evidence>
<dbReference type="SUPFAM" id="SSF48452">
    <property type="entry name" value="TPR-like"/>
    <property type="match status" value="1"/>
</dbReference>
<proteinExistence type="inferred from homology"/>
<dbReference type="NCBIfam" id="TIGR03302">
    <property type="entry name" value="OM_YfiO"/>
    <property type="match status" value="1"/>
</dbReference>
<gene>
    <name evidence="6" type="primary">bamD</name>
    <name evidence="9" type="ORF">H663_003495</name>
</gene>
<evidence type="ECO:0000256" key="4">
    <source>
        <dbReference type="ARBA" id="ARBA00023237"/>
    </source>
</evidence>
<dbReference type="InterPro" id="IPR039565">
    <property type="entry name" value="BamD-like"/>
</dbReference>
<dbReference type="PANTHER" id="PTHR37423:SF1">
    <property type="entry name" value="OUTER MEMBRANE PROTEIN ASSEMBLY FACTOR BAMD"/>
    <property type="match status" value="1"/>
</dbReference>
<dbReference type="RefSeq" id="WP_053176508.1">
    <property type="nucleotide sequence ID" value="NZ_LFYT02000003.1"/>
</dbReference>
<keyword evidence="4 6" id="KW-0998">Cell outer membrane</keyword>
<dbReference type="HAMAP" id="MF_00922">
    <property type="entry name" value="OM_assembly_BamD"/>
    <property type="match status" value="1"/>
</dbReference>
<keyword evidence="1 6" id="KW-0732">Signal</keyword>
<comment type="similarity">
    <text evidence="6">Belongs to the BamD family.</text>
</comment>
<dbReference type="PANTHER" id="PTHR37423">
    <property type="entry name" value="SOLUBLE LYTIC MUREIN TRANSGLYCOSYLASE-RELATED"/>
    <property type="match status" value="1"/>
</dbReference>
<evidence type="ECO:0000256" key="1">
    <source>
        <dbReference type="ARBA" id="ARBA00022729"/>
    </source>
</evidence>
<comment type="function">
    <text evidence="6">Part of the outer membrane protein assembly complex, which is involved in assembly and insertion of beta-barrel proteins into the outer membrane.</text>
</comment>
<comment type="caution">
    <text evidence="9">The sequence shown here is derived from an EMBL/GenBank/DDBJ whole genome shotgun (WGS) entry which is preliminary data.</text>
</comment>
<evidence type="ECO:0000259" key="8">
    <source>
        <dbReference type="Pfam" id="PF13525"/>
    </source>
</evidence>
<dbReference type="InterPro" id="IPR017689">
    <property type="entry name" value="BamD"/>
</dbReference>
<dbReference type="STRING" id="1293045.H663_19540"/>
<keyword evidence="10" id="KW-1185">Reference proteome</keyword>
<evidence type="ECO:0000256" key="5">
    <source>
        <dbReference type="ARBA" id="ARBA00023288"/>
    </source>
</evidence>
<reference evidence="9" key="1">
    <citation type="submission" date="2017-04" db="EMBL/GenBank/DDBJ databases">
        <title>Unexpected and diverse lifestyles within the genus Limnohabitans.</title>
        <authorList>
            <person name="Kasalicky V."/>
            <person name="Mehrshad M."/>
            <person name="Andrei S.-A."/>
            <person name="Salcher M."/>
            <person name="Kratochvilova H."/>
            <person name="Simek K."/>
            <person name="Ghai R."/>
        </authorList>
    </citation>
    <scope>NUCLEOTIDE SEQUENCE [LARGE SCALE GENOMIC DNA]</scope>
    <source>
        <strain evidence="9">II-D5</strain>
    </source>
</reference>
<keyword evidence="5 6" id="KW-0449">Lipoprotein</keyword>
<dbReference type="AlphaFoldDB" id="A0A2T7UH77"/>
<dbReference type="PROSITE" id="PS51257">
    <property type="entry name" value="PROKAR_LIPOPROTEIN"/>
    <property type="match status" value="1"/>
</dbReference>
<evidence type="ECO:0000256" key="6">
    <source>
        <dbReference type="HAMAP-Rule" id="MF_00922"/>
    </source>
</evidence>
<evidence type="ECO:0000313" key="9">
    <source>
        <dbReference type="EMBL" id="PVE44033.1"/>
    </source>
</evidence>
<dbReference type="GO" id="GO:0051205">
    <property type="term" value="P:protein insertion into membrane"/>
    <property type="evidence" value="ECO:0007669"/>
    <property type="project" value="UniProtKB-UniRule"/>
</dbReference>
<dbReference type="Proteomes" id="UP000037507">
    <property type="component" value="Unassembled WGS sequence"/>
</dbReference>
<dbReference type="InterPro" id="IPR011990">
    <property type="entry name" value="TPR-like_helical_dom_sf"/>
</dbReference>
<keyword evidence="3 6" id="KW-0564">Palmitate</keyword>
<accession>A0A2T7UH77</accession>
<evidence type="ECO:0000256" key="2">
    <source>
        <dbReference type="ARBA" id="ARBA00023136"/>
    </source>
</evidence>
<feature type="domain" description="Outer membrane lipoprotein BamD-like" evidence="8">
    <location>
        <begin position="37"/>
        <end position="239"/>
    </location>
</feature>
<protein>
    <recommendedName>
        <fullName evidence="6">Outer membrane protein assembly factor BamD</fullName>
    </recommendedName>
</protein>
<evidence type="ECO:0000256" key="3">
    <source>
        <dbReference type="ARBA" id="ARBA00023139"/>
    </source>
</evidence>